<dbReference type="Gene3D" id="1.10.1740.10">
    <property type="match status" value="1"/>
</dbReference>
<evidence type="ECO:0000256" key="2">
    <source>
        <dbReference type="ARBA" id="ARBA00023015"/>
    </source>
</evidence>
<comment type="similarity">
    <text evidence="1">Belongs to the sigma-70 factor family. ECF subfamily.</text>
</comment>
<dbReference type="InterPro" id="IPR039425">
    <property type="entry name" value="RNA_pol_sigma-70-like"/>
</dbReference>
<keyword evidence="5" id="KW-0804">Transcription</keyword>
<dbReference type="PANTHER" id="PTHR43133">
    <property type="entry name" value="RNA POLYMERASE ECF-TYPE SIGMA FACTO"/>
    <property type="match status" value="1"/>
</dbReference>
<name>A0ABT9TX91_PAEHA</name>
<dbReference type="Pfam" id="PF08281">
    <property type="entry name" value="Sigma70_r4_2"/>
    <property type="match status" value="1"/>
</dbReference>
<keyword evidence="3" id="KW-0731">Sigma factor</keyword>
<evidence type="ECO:0000259" key="6">
    <source>
        <dbReference type="Pfam" id="PF04542"/>
    </source>
</evidence>
<sequence length="170" mass="19955">MSNYQQQLFVYCCRMLGNEQDAEDAVQEIFLKAFKSIASYKPSGGFNAWMYKISYHHCLNLAHRRRLFGKLVKFINRQSTVESAEQSYERNSFSEPLSRALDSLEYVERNLLILNVFHEKTYSEIGVIIGKSPESVRKKLTRVRKKVKLMLNKRQEEEKWGHSPLIQTKS</sequence>
<evidence type="ECO:0000256" key="3">
    <source>
        <dbReference type="ARBA" id="ARBA00023082"/>
    </source>
</evidence>
<dbReference type="SUPFAM" id="SSF88946">
    <property type="entry name" value="Sigma2 domain of RNA polymerase sigma factors"/>
    <property type="match status" value="1"/>
</dbReference>
<proteinExistence type="inferred from homology"/>
<reference evidence="8 9" key="1">
    <citation type="submission" date="2023-07" db="EMBL/GenBank/DDBJ databases">
        <title>Sorghum-associated microbial communities from plants grown in Nebraska, USA.</title>
        <authorList>
            <person name="Schachtman D."/>
        </authorList>
    </citation>
    <scope>NUCLEOTIDE SEQUENCE [LARGE SCALE GENOMIC DNA]</scope>
    <source>
        <strain evidence="8 9">CC482</strain>
    </source>
</reference>
<dbReference type="SUPFAM" id="SSF88659">
    <property type="entry name" value="Sigma3 and sigma4 domains of RNA polymerase sigma factors"/>
    <property type="match status" value="1"/>
</dbReference>
<evidence type="ECO:0000256" key="4">
    <source>
        <dbReference type="ARBA" id="ARBA00023125"/>
    </source>
</evidence>
<keyword evidence="4" id="KW-0238">DNA-binding</keyword>
<dbReference type="InterPro" id="IPR036388">
    <property type="entry name" value="WH-like_DNA-bd_sf"/>
</dbReference>
<dbReference type="InterPro" id="IPR014284">
    <property type="entry name" value="RNA_pol_sigma-70_dom"/>
</dbReference>
<organism evidence="8 9">
    <name type="scientific">Paenibacillus harenae</name>
    <dbReference type="NCBI Taxonomy" id="306543"/>
    <lineage>
        <taxon>Bacteria</taxon>
        <taxon>Bacillati</taxon>
        <taxon>Bacillota</taxon>
        <taxon>Bacilli</taxon>
        <taxon>Bacillales</taxon>
        <taxon>Paenibacillaceae</taxon>
        <taxon>Paenibacillus</taxon>
    </lineage>
</organism>
<dbReference type="InterPro" id="IPR007627">
    <property type="entry name" value="RNA_pol_sigma70_r2"/>
</dbReference>
<dbReference type="PANTHER" id="PTHR43133:SF8">
    <property type="entry name" value="RNA POLYMERASE SIGMA FACTOR HI_1459-RELATED"/>
    <property type="match status" value="1"/>
</dbReference>
<accession>A0ABT9TX91</accession>
<dbReference type="EMBL" id="JAUSSU010000003">
    <property type="protein sequence ID" value="MDQ0111994.1"/>
    <property type="molecule type" value="Genomic_DNA"/>
</dbReference>
<feature type="domain" description="RNA polymerase sigma-70 region 2" evidence="6">
    <location>
        <begin position="3"/>
        <end position="66"/>
    </location>
</feature>
<keyword evidence="2" id="KW-0805">Transcription regulation</keyword>
<protein>
    <submittedName>
        <fullName evidence="8">RNA polymerase sigma-70 factor (ECF subfamily)</fullName>
    </submittedName>
</protein>
<dbReference type="InterPro" id="IPR013325">
    <property type="entry name" value="RNA_pol_sigma_r2"/>
</dbReference>
<evidence type="ECO:0000313" key="9">
    <source>
        <dbReference type="Proteomes" id="UP001229346"/>
    </source>
</evidence>
<dbReference type="NCBIfam" id="TIGR02937">
    <property type="entry name" value="sigma70-ECF"/>
    <property type="match status" value="1"/>
</dbReference>
<comment type="caution">
    <text evidence="8">The sequence shown here is derived from an EMBL/GenBank/DDBJ whole genome shotgun (WGS) entry which is preliminary data.</text>
</comment>
<feature type="domain" description="RNA polymerase sigma factor 70 region 4 type 2" evidence="7">
    <location>
        <begin position="96"/>
        <end position="146"/>
    </location>
</feature>
<dbReference type="Proteomes" id="UP001229346">
    <property type="component" value="Unassembled WGS sequence"/>
</dbReference>
<evidence type="ECO:0000313" key="8">
    <source>
        <dbReference type="EMBL" id="MDQ0111994.1"/>
    </source>
</evidence>
<dbReference type="InterPro" id="IPR013324">
    <property type="entry name" value="RNA_pol_sigma_r3/r4-like"/>
</dbReference>
<evidence type="ECO:0000259" key="7">
    <source>
        <dbReference type="Pfam" id="PF08281"/>
    </source>
</evidence>
<gene>
    <name evidence="8" type="ORF">J2T15_001429</name>
</gene>
<keyword evidence="9" id="KW-1185">Reference proteome</keyword>
<dbReference type="Gene3D" id="1.10.10.10">
    <property type="entry name" value="Winged helix-like DNA-binding domain superfamily/Winged helix DNA-binding domain"/>
    <property type="match status" value="1"/>
</dbReference>
<evidence type="ECO:0000256" key="5">
    <source>
        <dbReference type="ARBA" id="ARBA00023163"/>
    </source>
</evidence>
<evidence type="ECO:0000256" key="1">
    <source>
        <dbReference type="ARBA" id="ARBA00010641"/>
    </source>
</evidence>
<dbReference type="Pfam" id="PF04542">
    <property type="entry name" value="Sigma70_r2"/>
    <property type="match status" value="1"/>
</dbReference>
<dbReference type="InterPro" id="IPR013249">
    <property type="entry name" value="RNA_pol_sigma70_r4_t2"/>
</dbReference>